<feature type="transmembrane region" description="Helical" evidence="6">
    <location>
        <begin position="35"/>
        <end position="57"/>
    </location>
</feature>
<protein>
    <recommendedName>
        <fullName evidence="9">Ion transport domain-containing protein</fullName>
    </recommendedName>
</protein>
<gene>
    <name evidence="7" type="ORF">B296_00029373</name>
</gene>
<evidence type="ECO:0000256" key="3">
    <source>
        <dbReference type="ARBA" id="ARBA00022882"/>
    </source>
</evidence>
<sequence length="117" mass="13481">MVLRTGSGITSTATHRGFGDQRRAAPYKKCLSGCWYYLSCLGHSRLWTQFILLWALYSSFFTPMEFGFFRGLPKNLFLLDVAGQVAFLVDIFVQFLLAYRDPHTYRMVRNPTAIALR</sequence>
<comment type="caution">
    <text evidence="7">The sequence shown here is derived from an EMBL/GenBank/DDBJ whole genome shotgun (WGS) entry which is preliminary data.</text>
</comment>
<keyword evidence="6" id="KW-1133">Transmembrane helix</keyword>
<evidence type="ECO:0000256" key="4">
    <source>
        <dbReference type="ARBA" id="ARBA00022958"/>
    </source>
</evidence>
<feature type="transmembrane region" description="Helical" evidence="6">
    <location>
        <begin position="77"/>
        <end position="99"/>
    </location>
</feature>
<keyword evidence="5" id="KW-0407">Ion channel</keyword>
<dbReference type="PANTHER" id="PTHR45743">
    <property type="entry name" value="POTASSIUM CHANNEL AKT1"/>
    <property type="match status" value="1"/>
</dbReference>
<keyword evidence="3" id="KW-0813">Transport</keyword>
<keyword evidence="6" id="KW-0812">Transmembrane</keyword>
<organism evidence="7 8">
    <name type="scientific">Ensete ventricosum</name>
    <name type="common">Abyssinian banana</name>
    <name type="synonym">Musa ensete</name>
    <dbReference type="NCBI Taxonomy" id="4639"/>
    <lineage>
        <taxon>Eukaryota</taxon>
        <taxon>Viridiplantae</taxon>
        <taxon>Streptophyta</taxon>
        <taxon>Embryophyta</taxon>
        <taxon>Tracheophyta</taxon>
        <taxon>Spermatophyta</taxon>
        <taxon>Magnoliopsida</taxon>
        <taxon>Liliopsida</taxon>
        <taxon>Zingiberales</taxon>
        <taxon>Musaceae</taxon>
        <taxon>Ensete</taxon>
    </lineage>
</organism>
<evidence type="ECO:0000256" key="5">
    <source>
        <dbReference type="ARBA" id="ARBA00023303"/>
    </source>
</evidence>
<evidence type="ECO:0000256" key="6">
    <source>
        <dbReference type="SAM" id="Phobius"/>
    </source>
</evidence>
<reference evidence="7 8" key="1">
    <citation type="journal article" date="2014" name="Agronomy (Basel)">
        <title>A Draft Genome Sequence for Ensete ventricosum, the Drought-Tolerant Tree Against Hunger.</title>
        <authorList>
            <person name="Harrison J."/>
            <person name="Moore K.A."/>
            <person name="Paszkiewicz K."/>
            <person name="Jones T."/>
            <person name="Grant M."/>
            <person name="Ambacheew D."/>
            <person name="Muzemil S."/>
            <person name="Studholme D.J."/>
        </authorList>
    </citation>
    <scope>NUCLEOTIDE SEQUENCE [LARGE SCALE GENOMIC DNA]</scope>
</reference>
<evidence type="ECO:0000313" key="7">
    <source>
        <dbReference type="EMBL" id="RRT74830.1"/>
    </source>
</evidence>
<dbReference type="InterPro" id="IPR045319">
    <property type="entry name" value="KAT/AKT"/>
</dbReference>
<proteinExistence type="predicted"/>
<dbReference type="GO" id="GO:0034702">
    <property type="term" value="C:monoatomic ion channel complex"/>
    <property type="evidence" value="ECO:0007669"/>
    <property type="project" value="UniProtKB-KW"/>
</dbReference>
<keyword evidence="3" id="KW-0851">Voltage-gated channel</keyword>
<name>A0A427AF40_ENSVE</name>
<keyword evidence="6" id="KW-0472">Membrane</keyword>
<keyword evidence="4" id="KW-0630">Potassium</keyword>
<evidence type="ECO:0000256" key="1">
    <source>
        <dbReference type="ARBA" id="ARBA00022538"/>
    </source>
</evidence>
<dbReference type="PANTHER" id="PTHR45743:SF3">
    <property type="entry name" value="POTASSIUM CHANNEL SKOR"/>
    <property type="match status" value="1"/>
</dbReference>
<accession>A0A427AF40</accession>
<keyword evidence="1" id="KW-0633">Potassium transport</keyword>
<keyword evidence="3" id="KW-0406">Ion transport</keyword>
<evidence type="ECO:0000313" key="8">
    <source>
        <dbReference type="Proteomes" id="UP000287651"/>
    </source>
</evidence>
<keyword evidence="2" id="KW-0631">Potassium channel</keyword>
<dbReference type="GO" id="GO:0005249">
    <property type="term" value="F:voltage-gated potassium channel activity"/>
    <property type="evidence" value="ECO:0007669"/>
    <property type="project" value="InterPro"/>
</dbReference>
<evidence type="ECO:0008006" key="9">
    <source>
        <dbReference type="Google" id="ProtNLM"/>
    </source>
</evidence>
<evidence type="ECO:0000256" key="2">
    <source>
        <dbReference type="ARBA" id="ARBA00022826"/>
    </source>
</evidence>
<dbReference type="Proteomes" id="UP000287651">
    <property type="component" value="Unassembled WGS sequence"/>
</dbReference>
<dbReference type="EMBL" id="AMZH03002656">
    <property type="protein sequence ID" value="RRT74830.1"/>
    <property type="molecule type" value="Genomic_DNA"/>
</dbReference>
<dbReference type="AlphaFoldDB" id="A0A427AF40"/>